<reference evidence="2" key="1">
    <citation type="submission" date="2016-10" db="EMBL/GenBank/DDBJ databases">
        <authorList>
            <person name="Varghese N."/>
            <person name="Submissions S."/>
        </authorList>
    </citation>
    <scope>NUCLEOTIDE SEQUENCE [LARGE SCALE GENOMIC DNA]</scope>
    <source>
        <strain evidence="2">ATCC 43811</strain>
    </source>
</reference>
<dbReference type="EMBL" id="FOKY01000033">
    <property type="protein sequence ID" value="SFB97326.1"/>
    <property type="molecule type" value="Genomic_DNA"/>
</dbReference>
<evidence type="ECO:0000313" key="2">
    <source>
        <dbReference type="Proteomes" id="UP000240042"/>
    </source>
</evidence>
<dbReference type="Proteomes" id="UP000240042">
    <property type="component" value="Unassembled WGS sequence"/>
</dbReference>
<organism evidence="1 2">
    <name type="scientific">Brevinema andersonii</name>
    <dbReference type="NCBI Taxonomy" id="34097"/>
    <lineage>
        <taxon>Bacteria</taxon>
        <taxon>Pseudomonadati</taxon>
        <taxon>Spirochaetota</taxon>
        <taxon>Spirochaetia</taxon>
        <taxon>Brevinematales</taxon>
        <taxon>Brevinemataceae</taxon>
        <taxon>Brevinema</taxon>
    </lineage>
</organism>
<sequence>MIHKIKQRYDVRENAWAYFMVDFCKLLYIEDPVLFQRSIIENPEFSNKISWELKNIWIPVIIDAHFHIINYHHL</sequence>
<proteinExistence type="predicted"/>
<keyword evidence="2" id="KW-1185">Reference proteome</keyword>
<name>A0A1I1FEF9_BREAD</name>
<evidence type="ECO:0000313" key="1">
    <source>
        <dbReference type="EMBL" id="SFB97326.1"/>
    </source>
</evidence>
<gene>
    <name evidence="1" type="ORF">SAMN02745150_01471</name>
</gene>
<protein>
    <submittedName>
        <fullName evidence="1">Uncharacterized protein</fullName>
    </submittedName>
</protein>
<accession>A0A1I1FEF9</accession>
<dbReference type="AlphaFoldDB" id="A0A1I1FEF9"/>
<dbReference type="RefSeq" id="WP_143280480.1">
    <property type="nucleotide sequence ID" value="NZ_FOKY01000033.1"/>
</dbReference>